<protein>
    <submittedName>
        <fullName evidence="5">ABC transporter ATP-binding protein</fullName>
    </submittedName>
</protein>
<name>A0ABY8X6S1_9BACL</name>
<evidence type="ECO:0000256" key="2">
    <source>
        <dbReference type="ARBA" id="ARBA00022741"/>
    </source>
</evidence>
<sequence length="382" mass="42832">MSRIELKNINKYFDHNHILKDINFVIEEGDFMTLLGPSGCGKTTTLRVITGLENPEEGIITIGEKEVVNGDNRFYAPASKRGLNLVFQSYALWPHMTVYENVAFGLTLKKMSKQEIRTKVESALEKMRIHPYKDRYPSELSGGQQQRVAIARAIVTEPKILLLDEPLSNLDAKLRLEMRAELKRLHRELNTTIIYVTHDQVEALTMSTKIAVFFEGNLVQVDTPRGIYRHPADLRVADFIGNPTINFVDASCTYQGGCLLTDSSLGRVAIPCETQHTGEVVLAIYPEDITINSEQVQDAIRCSVSSVLPAGSETLVQLTFDDTTTVLVKYMGETDYEIGSHVWITFPKEKVNVYDKASQQLITITHNKESAKPTRLTAAVNL</sequence>
<accession>A0ABY8X6S1</accession>
<dbReference type="SUPFAM" id="SSF52540">
    <property type="entry name" value="P-loop containing nucleoside triphosphate hydrolases"/>
    <property type="match status" value="1"/>
</dbReference>
<dbReference type="SMART" id="SM00382">
    <property type="entry name" value="AAA"/>
    <property type="match status" value="1"/>
</dbReference>
<dbReference type="SUPFAM" id="SSF50331">
    <property type="entry name" value="MOP-like"/>
    <property type="match status" value="1"/>
</dbReference>
<dbReference type="EMBL" id="CP127162">
    <property type="protein sequence ID" value="WIV21232.1"/>
    <property type="molecule type" value="Genomic_DNA"/>
</dbReference>
<gene>
    <name evidence="5" type="ORF">QPK24_11400</name>
</gene>
<dbReference type="InterPro" id="IPR003593">
    <property type="entry name" value="AAA+_ATPase"/>
</dbReference>
<reference evidence="5 6" key="1">
    <citation type="submission" date="2023-06" db="EMBL/GenBank/DDBJ databases">
        <title>Paenibacillus polygonum sp. nov., an endophytic bacterium, isolated from Polygonum lapathifolium L. in Nanji Wetland National Nature Reserve, South of Poyang Lake, Jiangxi Province, China.</title>
        <authorList>
            <person name="Yu Z."/>
        </authorList>
    </citation>
    <scope>NUCLEOTIDE SEQUENCE [LARGE SCALE GENOMIC DNA]</scope>
    <source>
        <strain evidence="5 6">C31</strain>
    </source>
</reference>
<keyword evidence="3 5" id="KW-0067">ATP-binding</keyword>
<dbReference type="InterPro" id="IPR013611">
    <property type="entry name" value="Transp-assoc_OB_typ2"/>
</dbReference>
<keyword evidence="6" id="KW-1185">Reference proteome</keyword>
<dbReference type="Pfam" id="PF08402">
    <property type="entry name" value="TOBE_2"/>
    <property type="match status" value="1"/>
</dbReference>
<keyword evidence="2" id="KW-0547">Nucleotide-binding</keyword>
<dbReference type="RefSeq" id="WP_285748788.1">
    <property type="nucleotide sequence ID" value="NZ_CP127162.1"/>
</dbReference>
<dbReference type="Pfam" id="PF00005">
    <property type="entry name" value="ABC_tran"/>
    <property type="match status" value="1"/>
</dbReference>
<dbReference type="InterPro" id="IPR047641">
    <property type="entry name" value="ABC_transpr_MalK/UgpC-like"/>
</dbReference>
<evidence type="ECO:0000256" key="3">
    <source>
        <dbReference type="ARBA" id="ARBA00022840"/>
    </source>
</evidence>
<dbReference type="InterPro" id="IPR017871">
    <property type="entry name" value="ABC_transporter-like_CS"/>
</dbReference>
<dbReference type="GO" id="GO:0005524">
    <property type="term" value="F:ATP binding"/>
    <property type="evidence" value="ECO:0007669"/>
    <property type="project" value="UniProtKB-KW"/>
</dbReference>
<dbReference type="Gene3D" id="3.40.50.300">
    <property type="entry name" value="P-loop containing nucleotide triphosphate hydrolases"/>
    <property type="match status" value="1"/>
</dbReference>
<organism evidence="5 6">
    <name type="scientific">Paenibacillus polygoni</name>
    <dbReference type="NCBI Taxonomy" id="3050112"/>
    <lineage>
        <taxon>Bacteria</taxon>
        <taxon>Bacillati</taxon>
        <taxon>Bacillota</taxon>
        <taxon>Bacilli</taxon>
        <taxon>Bacillales</taxon>
        <taxon>Paenibacillaceae</taxon>
        <taxon>Paenibacillus</taxon>
    </lineage>
</organism>
<dbReference type="PANTHER" id="PTHR43875">
    <property type="entry name" value="MALTODEXTRIN IMPORT ATP-BINDING PROTEIN MSMX"/>
    <property type="match status" value="1"/>
</dbReference>
<feature type="domain" description="ABC transporter" evidence="4">
    <location>
        <begin position="4"/>
        <end position="240"/>
    </location>
</feature>
<dbReference type="Proteomes" id="UP001236415">
    <property type="component" value="Chromosome"/>
</dbReference>
<evidence type="ECO:0000256" key="1">
    <source>
        <dbReference type="ARBA" id="ARBA00022448"/>
    </source>
</evidence>
<dbReference type="InterPro" id="IPR003439">
    <property type="entry name" value="ABC_transporter-like_ATP-bd"/>
</dbReference>
<evidence type="ECO:0000313" key="6">
    <source>
        <dbReference type="Proteomes" id="UP001236415"/>
    </source>
</evidence>
<dbReference type="InterPro" id="IPR027417">
    <property type="entry name" value="P-loop_NTPase"/>
</dbReference>
<dbReference type="PANTHER" id="PTHR43875:SF1">
    <property type="entry name" value="OSMOPROTECTIVE COMPOUNDS UPTAKE ATP-BINDING PROTEIN GGTA"/>
    <property type="match status" value="1"/>
</dbReference>
<dbReference type="Gene3D" id="2.40.50.140">
    <property type="entry name" value="Nucleic acid-binding proteins"/>
    <property type="match status" value="1"/>
</dbReference>
<evidence type="ECO:0000259" key="4">
    <source>
        <dbReference type="PROSITE" id="PS50893"/>
    </source>
</evidence>
<dbReference type="PROSITE" id="PS50893">
    <property type="entry name" value="ABC_TRANSPORTER_2"/>
    <property type="match status" value="1"/>
</dbReference>
<dbReference type="InterPro" id="IPR012340">
    <property type="entry name" value="NA-bd_OB-fold"/>
</dbReference>
<keyword evidence="1" id="KW-0813">Transport</keyword>
<dbReference type="PROSITE" id="PS00211">
    <property type="entry name" value="ABC_TRANSPORTER_1"/>
    <property type="match status" value="1"/>
</dbReference>
<dbReference type="Gene3D" id="2.40.50.100">
    <property type="match status" value="1"/>
</dbReference>
<proteinExistence type="predicted"/>
<dbReference type="InterPro" id="IPR008995">
    <property type="entry name" value="Mo/tungstate-bd_C_term_dom"/>
</dbReference>
<evidence type="ECO:0000313" key="5">
    <source>
        <dbReference type="EMBL" id="WIV21232.1"/>
    </source>
</evidence>